<dbReference type="InParanoid" id="D2VBD7"/>
<proteinExistence type="predicted"/>
<name>D2VBD7_NAEGR</name>
<dbReference type="RefSeq" id="XP_002678636.1">
    <property type="nucleotide sequence ID" value="XM_002678590.1"/>
</dbReference>
<dbReference type="EMBL" id="GG738861">
    <property type="protein sequence ID" value="EFC45892.1"/>
    <property type="molecule type" value="Genomic_DNA"/>
</dbReference>
<dbReference type="KEGG" id="ngr:NAEGRDRAFT_48169"/>
<organism evidence="3">
    <name type="scientific">Naegleria gruberi</name>
    <name type="common">Amoeba</name>
    <dbReference type="NCBI Taxonomy" id="5762"/>
    <lineage>
        <taxon>Eukaryota</taxon>
        <taxon>Discoba</taxon>
        <taxon>Heterolobosea</taxon>
        <taxon>Tetramitia</taxon>
        <taxon>Eutetramitia</taxon>
        <taxon>Vahlkampfiidae</taxon>
        <taxon>Naegleria</taxon>
    </lineage>
</organism>
<dbReference type="Proteomes" id="UP000006671">
    <property type="component" value="Unassembled WGS sequence"/>
</dbReference>
<dbReference type="AlphaFoldDB" id="D2VBD7"/>
<sequence length="472" mass="54053">MKSLTKNKWFNKISKRITLKPTTIQTQQFNNSIGNLNIHSRRSVVNNKNNCNSCYYLVKNNFAAQFNNSTKNYSTTPTGNNNISNQKQNSIPTTSESPYAKLNPMEYDLWSKEEVCALLCTDQKNGGAGLTVRNVELLYKASFNGKSLACIVVGLQKGTDYAYQKLKSKYQNSGHTLTVDLLDTLDIVVNWVDDLYKTRLYHLWEVEKIREQLSKPVNEGGVGLTKFEIDNLKIEKGSIVGANMECNKKITDYLERFIITIPHGMLLGDSIVFELSKKLLNEINNFSEKDLTRKMVYECVEEFYERARLIMTGWKNIELPLNLTQKLLEKIEIESSGIAYMQANDKLASVLVFKELLKYEYCNSKSLRDYTGYLIMQIGDLLKDNRYYFGLKETKETQAFIIAIDEANSFVSSSYSILSKLLNPSSNQRSLMNILAQEATLINNLTYYSTKKELHKGNNILYHLHLKMDPAQ</sequence>
<reference evidence="2 3" key="1">
    <citation type="journal article" date="2010" name="Cell">
        <title>The genome of Naegleria gruberi illuminates early eukaryotic versatility.</title>
        <authorList>
            <person name="Fritz-Laylin L.K."/>
            <person name="Prochnik S.E."/>
            <person name="Ginger M.L."/>
            <person name="Dacks J.B."/>
            <person name="Carpenter M.L."/>
            <person name="Field M.C."/>
            <person name="Kuo A."/>
            <person name="Paredez A."/>
            <person name="Chapman J."/>
            <person name="Pham J."/>
            <person name="Shu S."/>
            <person name="Neupane R."/>
            <person name="Cipriano M."/>
            <person name="Mancuso J."/>
            <person name="Tu H."/>
            <person name="Salamov A."/>
            <person name="Lindquist E."/>
            <person name="Shapiro H."/>
            <person name="Lucas S."/>
            <person name="Grigoriev I.V."/>
            <person name="Cande W.Z."/>
            <person name="Fulton C."/>
            <person name="Rokhsar D.S."/>
            <person name="Dawson S.C."/>
        </authorList>
    </citation>
    <scope>NUCLEOTIDE SEQUENCE [LARGE SCALE GENOMIC DNA]</scope>
    <source>
        <strain evidence="2 3">NEG-M</strain>
    </source>
</reference>
<dbReference type="GeneID" id="8850499"/>
<protein>
    <submittedName>
        <fullName evidence="2">Predicted protein</fullName>
    </submittedName>
</protein>
<evidence type="ECO:0000313" key="2">
    <source>
        <dbReference type="EMBL" id="EFC45892.1"/>
    </source>
</evidence>
<feature type="compositionally biased region" description="Low complexity" evidence="1">
    <location>
        <begin position="80"/>
        <end position="91"/>
    </location>
</feature>
<dbReference type="VEuPathDB" id="AmoebaDB:NAEGRDRAFT_48169"/>
<evidence type="ECO:0000256" key="1">
    <source>
        <dbReference type="SAM" id="MobiDB-lite"/>
    </source>
</evidence>
<evidence type="ECO:0000313" key="3">
    <source>
        <dbReference type="Proteomes" id="UP000006671"/>
    </source>
</evidence>
<gene>
    <name evidence="2" type="ORF">NAEGRDRAFT_48169</name>
</gene>
<accession>D2VBD7</accession>
<keyword evidence="3" id="KW-1185">Reference proteome</keyword>
<feature type="region of interest" description="Disordered" evidence="1">
    <location>
        <begin position="73"/>
        <end position="97"/>
    </location>
</feature>